<sequence length="43" mass="5137">VIKKILQDIYDFKLLIINCEYLQKAIEYAYIQAYNLIQQKVGD</sequence>
<dbReference type="AlphaFoldDB" id="A0A9N9JRD3"/>
<gene>
    <name evidence="1" type="ORF">RFULGI_LOCUS16721</name>
</gene>
<feature type="non-terminal residue" evidence="1">
    <location>
        <position position="1"/>
    </location>
</feature>
<evidence type="ECO:0000313" key="2">
    <source>
        <dbReference type="Proteomes" id="UP000789396"/>
    </source>
</evidence>
<dbReference type="EMBL" id="CAJVPZ010061024">
    <property type="protein sequence ID" value="CAG8790755.1"/>
    <property type="molecule type" value="Genomic_DNA"/>
</dbReference>
<dbReference type="Proteomes" id="UP000789396">
    <property type="component" value="Unassembled WGS sequence"/>
</dbReference>
<reference evidence="1" key="1">
    <citation type="submission" date="2021-06" db="EMBL/GenBank/DDBJ databases">
        <authorList>
            <person name="Kallberg Y."/>
            <person name="Tangrot J."/>
            <person name="Rosling A."/>
        </authorList>
    </citation>
    <scope>NUCLEOTIDE SEQUENCE</scope>
    <source>
        <strain evidence="1">IN212</strain>
    </source>
</reference>
<accession>A0A9N9JRD3</accession>
<feature type="non-terminal residue" evidence="1">
    <location>
        <position position="43"/>
    </location>
</feature>
<protein>
    <submittedName>
        <fullName evidence="1">2165_t:CDS:1</fullName>
    </submittedName>
</protein>
<evidence type="ECO:0000313" key="1">
    <source>
        <dbReference type="EMBL" id="CAG8790755.1"/>
    </source>
</evidence>
<keyword evidence="2" id="KW-1185">Reference proteome</keyword>
<comment type="caution">
    <text evidence="1">The sequence shown here is derived from an EMBL/GenBank/DDBJ whole genome shotgun (WGS) entry which is preliminary data.</text>
</comment>
<organism evidence="1 2">
    <name type="scientific">Racocetra fulgida</name>
    <dbReference type="NCBI Taxonomy" id="60492"/>
    <lineage>
        <taxon>Eukaryota</taxon>
        <taxon>Fungi</taxon>
        <taxon>Fungi incertae sedis</taxon>
        <taxon>Mucoromycota</taxon>
        <taxon>Glomeromycotina</taxon>
        <taxon>Glomeromycetes</taxon>
        <taxon>Diversisporales</taxon>
        <taxon>Gigasporaceae</taxon>
        <taxon>Racocetra</taxon>
    </lineage>
</organism>
<name>A0A9N9JRD3_9GLOM</name>
<proteinExistence type="predicted"/>